<sequence length="74" mass="8332">MPCGGDHLVPVRLIAKQITRLNVKLAAGDPHHEVTLAWHCYQKLRAVYHARSERGRPLVAEVLAAFHTSRSQRP</sequence>
<name>A0ABQ0XBE2_9MICC</name>
<proteinExistence type="predicted"/>
<evidence type="ECO:0008006" key="3">
    <source>
        <dbReference type="Google" id="ProtNLM"/>
    </source>
</evidence>
<evidence type="ECO:0000313" key="2">
    <source>
        <dbReference type="Proteomes" id="UP000321155"/>
    </source>
</evidence>
<organism evidence="1 2">
    <name type="scientific">Kocuria flava</name>
    <dbReference type="NCBI Taxonomy" id="446860"/>
    <lineage>
        <taxon>Bacteria</taxon>
        <taxon>Bacillati</taxon>
        <taxon>Actinomycetota</taxon>
        <taxon>Actinomycetes</taxon>
        <taxon>Micrococcales</taxon>
        <taxon>Micrococcaceae</taxon>
        <taxon>Kocuria</taxon>
    </lineage>
</organism>
<protein>
    <recommendedName>
        <fullName evidence="3">Transposase</fullName>
    </recommendedName>
</protein>
<evidence type="ECO:0000313" key="1">
    <source>
        <dbReference type="EMBL" id="GEO93194.1"/>
    </source>
</evidence>
<comment type="caution">
    <text evidence="1">The sequence shown here is derived from an EMBL/GenBank/DDBJ whole genome shotgun (WGS) entry which is preliminary data.</text>
</comment>
<accession>A0ABQ0XBE2</accession>
<gene>
    <name evidence="1" type="ORF">KFL01_25000</name>
</gene>
<keyword evidence="2" id="KW-1185">Reference proteome</keyword>
<dbReference type="EMBL" id="BJZR01000092">
    <property type="protein sequence ID" value="GEO93194.1"/>
    <property type="molecule type" value="Genomic_DNA"/>
</dbReference>
<reference evidence="1 2" key="1">
    <citation type="submission" date="2019-07" db="EMBL/GenBank/DDBJ databases">
        <title>Whole genome shotgun sequence of Kocuria flava NBRC 107626.</title>
        <authorList>
            <person name="Hosoyama A."/>
            <person name="Uohara A."/>
            <person name="Ohji S."/>
            <person name="Ichikawa N."/>
        </authorList>
    </citation>
    <scope>NUCLEOTIDE SEQUENCE [LARGE SCALE GENOMIC DNA]</scope>
    <source>
        <strain evidence="1 2">NBRC 107626</strain>
    </source>
</reference>
<dbReference type="Proteomes" id="UP000321155">
    <property type="component" value="Unassembled WGS sequence"/>
</dbReference>